<dbReference type="InterPro" id="IPR013785">
    <property type="entry name" value="Aldolase_TIM"/>
</dbReference>
<name>A0A286GBK0_9BACT</name>
<dbReference type="InterPro" id="IPR022998">
    <property type="entry name" value="ThiamineP_synth_TenI"/>
</dbReference>
<accession>A0A286GBK0</accession>
<evidence type="ECO:0000313" key="1">
    <source>
        <dbReference type="EMBL" id="SOD92509.1"/>
    </source>
</evidence>
<dbReference type="SUPFAM" id="SSF51391">
    <property type="entry name" value="Thiamin phosphate synthase"/>
    <property type="match status" value="1"/>
</dbReference>
<reference evidence="2" key="1">
    <citation type="submission" date="2017-09" db="EMBL/GenBank/DDBJ databases">
        <authorList>
            <person name="Varghese N."/>
            <person name="Submissions S."/>
        </authorList>
    </citation>
    <scope>NUCLEOTIDE SEQUENCE [LARGE SCALE GENOMIC DNA]</scope>
    <source>
        <strain evidence="2">DSM 29961</strain>
    </source>
</reference>
<dbReference type="GO" id="GO:0009228">
    <property type="term" value="P:thiamine biosynthetic process"/>
    <property type="evidence" value="ECO:0007669"/>
    <property type="project" value="UniProtKB-KW"/>
</dbReference>
<gene>
    <name evidence="1" type="ORF">SAMN06269250_4014</name>
</gene>
<proteinExistence type="predicted"/>
<dbReference type="Proteomes" id="UP000219452">
    <property type="component" value="Unassembled WGS sequence"/>
</dbReference>
<dbReference type="InterPro" id="IPR036206">
    <property type="entry name" value="ThiamineP_synth_sf"/>
</dbReference>
<dbReference type="CDD" id="cd00564">
    <property type="entry name" value="TMP_TenI"/>
    <property type="match status" value="1"/>
</dbReference>
<keyword evidence="2" id="KW-1185">Reference proteome</keyword>
<dbReference type="OrthoDB" id="194683at2"/>
<dbReference type="AlphaFoldDB" id="A0A286GBK0"/>
<dbReference type="RefSeq" id="WP_097128676.1">
    <property type="nucleotide sequence ID" value="NZ_OCNH01000003.1"/>
</dbReference>
<sequence>MNKNPFLLLGITDGSPQSQDIATTQLLLTGGLDFLYWRAPADSAGLTQLPTVFQPSILLPASQGSAVPASFRWHLKDADRWSATFADGLPFSTSIHSLSEWPRLAGQVELVLYSPLFPSISKPGYGPSSSLVVTAQEVSAIRQQHRALPLLIGLGGIQAENVALVRGAGFDGAALMGALWQVADAVDALRQIQEVLSR</sequence>
<dbReference type="Gene3D" id="3.20.20.70">
    <property type="entry name" value="Aldolase class I"/>
    <property type="match status" value="1"/>
</dbReference>
<organism evidence="1 2">
    <name type="scientific">Spirosoma fluviale</name>
    <dbReference type="NCBI Taxonomy" id="1597977"/>
    <lineage>
        <taxon>Bacteria</taxon>
        <taxon>Pseudomonadati</taxon>
        <taxon>Bacteroidota</taxon>
        <taxon>Cytophagia</taxon>
        <taxon>Cytophagales</taxon>
        <taxon>Cytophagaceae</taxon>
        <taxon>Spirosoma</taxon>
    </lineage>
</organism>
<dbReference type="EMBL" id="OCNH01000003">
    <property type="protein sequence ID" value="SOD92509.1"/>
    <property type="molecule type" value="Genomic_DNA"/>
</dbReference>
<protein>
    <submittedName>
        <fullName evidence="1">Thiamine-phosphate pyrophosphorylase</fullName>
    </submittedName>
</protein>
<evidence type="ECO:0000313" key="2">
    <source>
        <dbReference type="Proteomes" id="UP000219452"/>
    </source>
</evidence>